<dbReference type="Proteomes" id="UP001612928">
    <property type="component" value="Unassembled WGS sequence"/>
</dbReference>
<reference evidence="3 4" key="1">
    <citation type="submission" date="2024-10" db="EMBL/GenBank/DDBJ databases">
        <title>The Natural Products Discovery Center: Release of the First 8490 Sequenced Strains for Exploring Actinobacteria Biosynthetic Diversity.</title>
        <authorList>
            <person name="Kalkreuter E."/>
            <person name="Kautsar S.A."/>
            <person name="Yang D."/>
            <person name="Bader C.D."/>
            <person name="Teijaro C.N."/>
            <person name="Fluegel L."/>
            <person name="Davis C.M."/>
            <person name="Simpson J.R."/>
            <person name="Lauterbach L."/>
            <person name="Steele A.D."/>
            <person name="Gui C."/>
            <person name="Meng S."/>
            <person name="Li G."/>
            <person name="Viehrig K."/>
            <person name="Ye F."/>
            <person name="Su P."/>
            <person name="Kiefer A.F."/>
            <person name="Nichols A."/>
            <person name="Cepeda A.J."/>
            <person name="Yan W."/>
            <person name="Fan B."/>
            <person name="Jiang Y."/>
            <person name="Adhikari A."/>
            <person name="Zheng C.-J."/>
            <person name="Schuster L."/>
            <person name="Cowan T.M."/>
            <person name="Smanski M.J."/>
            <person name="Chevrette M.G."/>
            <person name="De Carvalho L.P.S."/>
            <person name="Shen B."/>
        </authorList>
    </citation>
    <scope>NUCLEOTIDE SEQUENCE [LARGE SCALE GENOMIC DNA]</scope>
    <source>
        <strain evidence="3 4">NPDC049503</strain>
    </source>
</reference>
<feature type="region of interest" description="Disordered" evidence="1">
    <location>
        <begin position="98"/>
        <end position="139"/>
    </location>
</feature>
<dbReference type="InterPro" id="IPR000551">
    <property type="entry name" value="MerR-type_HTH_dom"/>
</dbReference>
<dbReference type="SMART" id="SM00422">
    <property type="entry name" value="HTH_MERR"/>
    <property type="match status" value="1"/>
</dbReference>
<evidence type="ECO:0000256" key="1">
    <source>
        <dbReference type="SAM" id="MobiDB-lite"/>
    </source>
</evidence>
<evidence type="ECO:0000313" key="4">
    <source>
        <dbReference type="Proteomes" id="UP001612928"/>
    </source>
</evidence>
<feature type="domain" description="HTH merR-type" evidence="2">
    <location>
        <begin position="37"/>
        <end position="89"/>
    </location>
</feature>
<dbReference type="SUPFAM" id="SSF46955">
    <property type="entry name" value="Putative DNA-binding domain"/>
    <property type="match status" value="1"/>
</dbReference>
<accession>A0ABW8A5Y8</accession>
<dbReference type="PROSITE" id="PS50937">
    <property type="entry name" value="HTH_MERR_2"/>
    <property type="match status" value="1"/>
</dbReference>
<protein>
    <submittedName>
        <fullName evidence="3">MerR family transcriptional regulator</fullName>
    </submittedName>
</protein>
<proteinExistence type="predicted"/>
<dbReference type="Gene3D" id="1.10.1660.10">
    <property type="match status" value="1"/>
</dbReference>
<feature type="compositionally biased region" description="Basic and acidic residues" evidence="1">
    <location>
        <begin position="111"/>
        <end position="139"/>
    </location>
</feature>
<feature type="compositionally biased region" description="Low complexity" evidence="1">
    <location>
        <begin position="201"/>
        <end position="226"/>
    </location>
</feature>
<dbReference type="EMBL" id="JBITMB010000004">
    <property type="protein sequence ID" value="MFI7442194.1"/>
    <property type="molecule type" value="Genomic_DNA"/>
</dbReference>
<gene>
    <name evidence="3" type="ORF">ACIBP5_19700</name>
</gene>
<comment type="caution">
    <text evidence="3">The sequence shown here is derived from an EMBL/GenBank/DDBJ whole genome shotgun (WGS) entry which is preliminary data.</text>
</comment>
<evidence type="ECO:0000313" key="3">
    <source>
        <dbReference type="EMBL" id="MFI7442194.1"/>
    </source>
</evidence>
<feature type="region of interest" description="Disordered" evidence="1">
    <location>
        <begin position="156"/>
        <end position="226"/>
    </location>
</feature>
<dbReference type="Pfam" id="PF13411">
    <property type="entry name" value="MerR_1"/>
    <property type="match status" value="1"/>
</dbReference>
<keyword evidence="4" id="KW-1185">Reference proteome</keyword>
<evidence type="ECO:0000259" key="2">
    <source>
        <dbReference type="PROSITE" id="PS50937"/>
    </source>
</evidence>
<sequence length="270" mass="28086">MNETWTIGELAEHAAGLLRDGQRGNGRVREVPGERLIRWYTTIGLVDPPLSRRGRIARYGRRHLLQLVAVKRLQAAGRSIADIQAALAGATDAMLEAFAETPDGPGGGGSGRDDASGRHDSGRDAGSRETAGRGDGDAARERARFWARAPLDRLADADRTAAHRPVQDRAAGDRPVQDRATGDRPVQDGAAGERVARDRATGATATAGEVPAAGGPVAGTSPGPVTGVRIAPGVTLVLDRAGRTPTPEDVHAVLAAAGPLLAVLEERNLA</sequence>
<organism evidence="3 4">
    <name type="scientific">Nonomuraea indica</name>
    <dbReference type="NCBI Taxonomy" id="1581193"/>
    <lineage>
        <taxon>Bacteria</taxon>
        <taxon>Bacillati</taxon>
        <taxon>Actinomycetota</taxon>
        <taxon>Actinomycetes</taxon>
        <taxon>Streptosporangiales</taxon>
        <taxon>Streptosporangiaceae</taxon>
        <taxon>Nonomuraea</taxon>
    </lineage>
</organism>
<dbReference type="InterPro" id="IPR009061">
    <property type="entry name" value="DNA-bd_dom_put_sf"/>
</dbReference>
<name>A0ABW8A5Y8_9ACTN</name>
<feature type="compositionally biased region" description="Basic and acidic residues" evidence="1">
    <location>
        <begin position="156"/>
        <end position="186"/>
    </location>
</feature>
<dbReference type="RefSeq" id="WP_397022151.1">
    <property type="nucleotide sequence ID" value="NZ_JBITMB010000004.1"/>
</dbReference>